<evidence type="ECO:0000313" key="2">
    <source>
        <dbReference type="EMBL" id="QWM89822.1"/>
    </source>
</evidence>
<reference evidence="2 3" key="1">
    <citation type="submission" date="2021-04" db="EMBL/GenBank/DDBJ databases">
        <authorList>
            <person name="Shkoporov A.N."/>
            <person name="Stockdale S.R."/>
            <person name="Guerin E."/>
            <person name="Ross R.P."/>
            <person name="Hill C."/>
        </authorList>
    </citation>
    <scope>NUCLEOTIDE SEQUENCE [LARGE SCALE GENOMIC DNA]</scope>
    <source>
        <strain evidence="3">cr77_1</strain>
    </source>
</reference>
<accession>A0AAE7RVX7</accession>
<protein>
    <submittedName>
        <fullName evidence="2">Uncharacterized protein</fullName>
    </submittedName>
</protein>
<gene>
    <name evidence="2" type="primary">gp_16593</name>
</gene>
<proteinExistence type="predicted"/>
<organism evidence="2 3">
    <name type="scientific">uncultured phage cr77_1</name>
    <dbReference type="NCBI Taxonomy" id="2986410"/>
    <lineage>
        <taxon>Viruses</taxon>
        <taxon>Duplodnaviria</taxon>
        <taxon>Heunggongvirae</taxon>
        <taxon>Uroviricota</taxon>
        <taxon>Caudoviricetes</taxon>
        <taxon>Crassvirales</taxon>
        <taxon>Suoliviridae</taxon>
        <taxon>Boorivirinae</taxon>
        <taxon>Canhaevirus</taxon>
        <taxon>Canhaevirus faecalis</taxon>
    </lineage>
</organism>
<feature type="region of interest" description="Disordered" evidence="1">
    <location>
        <begin position="442"/>
        <end position="472"/>
    </location>
</feature>
<dbReference type="EMBL" id="MZ130482">
    <property type="protein sequence ID" value="QWM89822.1"/>
    <property type="molecule type" value="Genomic_DNA"/>
</dbReference>
<evidence type="ECO:0000313" key="3">
    <source>
        <dbReference type="Proteomes" id="UP000827562"/>
    </source>
</evidence>
<feature type="compositionally biased region" description="Basic and acidic residues" evidence="1">
    <location>
        <begin position="11"/>
        <end position="45"/>
    </location>
</feature>
<feature type="region of interest" description="Disordered" evidence="1">
    <location>
        <begin position="1"/>
        <end position="69"/>
    </location>
</feature>
<dbReference type="Proteomes" id="UP000827562">
    <property type="component" value="Segment"/>
</dbReference>
<dbReference type="RefSeq" id="YP_010359394.1">
    <property type="nucleotide sequence ID" value="NC_062772.1"/>
</dbReference>
<name>A0AAE7RVX7_9CAUD</name>
<dbReference type="KEGG" id="vg:75692078"/>
<sequence length="472" mass="52351">MGKNKTAAKKAAQEKAVETKKGETKAKVETKATEVKEKSTIKVDPKPAPTPEPAPKAEEKPTEEGSVQVISPVEQSSAQLSAEVFQNEDLRTLLMKDVLTPETTIDANHMVELAKVATERFKTKDQKDPRVIATNEMIDDVTAYCLALAGINMQIHGKKLGLSVPVEATASFVRTMGFFGVALPEGKAIEDPKNPGQMILPFEASEEAVKTVKEEIKIQKSKPTMDPSLWKSDDDAKKAVRYIMSDTLTKDNRFLVSISKVRMYKMLTSANEDEKKMWESSSNAAILEVIFNILGDSKSTLMNAIGGQIYSAAATRKNPVLSHLVAKRNFSQFSDEDIRDITKVFVKFKAADTSKDPLENNIAWVGLTQGKKEDALLYPKRLSDFDKNVMNRIDNLYPDKVGVPSDPDYRRKASNLMITIMNLYKENDLLPQVSETDYKQAVEDAVKATSGETAPKEEPKPAEDKKDKGEKK</sequence>
<keyword evidence="3" id="KW-1185">Reference proteome</keyword>
<dbReference type="GeneID" id="75692078"/>
<feature type="compositionally biased region" description="Basic and acidic residues" evidence="1">
    <location>
        <begin position="454"/>
        <end position="472"/>
    </location>
</feature>
<evidence type="ECO:0000256" key="1">
    <source>
        <dbReference type="SAM" id="MobiDB-lite"/>
    </source>
</evidence>